<keyword evidence="6 8" id="KW-0472">Membrane</keyword>
<dbReference type="EMBL" id="CP014167">
    <property type="protein sequence ID" value="ANS76170.1"/>
    <property type="molecule type" value="Genomic_DNA"/>
</dbReference>
<name>A0A1B1N409_9BACL</name>
<dbReference type="GO" id="GO:0022857">
    <property type="term" value="F:transmembrane transporter activity"/>
    <property type="evidence" value="ECO:0007669"/>
    <property type="project" value="InterPro"/>
</dbReference>
<evidence type="ECO:0000256" key="2">
    <source>
        <dbReference type="ARBA" id="ARBA00022448"/>
    </source>
</evidence>
<keyword evidence="5 8" id="KW-1133">Transmembrane helix</keyword>
<keyword evidence="10" id="KW-1185">Reference proteome</keyword>
<protein>
    <submittedName>
        <fullName evidence="9">Transporter</fullName>
    </submittedName>
</protein>
<dbReference type="Gene3D" id="1.10.3730.20">
    <property type="match status" value="1"/>
</dbReference>
<keyword evidence="4 7" id="KW-0812">Transmembrane</keyword>
<comment type="similarity">
    <text evidence="7">Belongs to the drug/metabolite transporter (DMT) superfamily. Small multidrug resistance (SMR) (TC 2.A.7.1) family.</text>
</comment>
<organism evidence="9 10">
    <name type="scientific">Paenibacillus yonginensis</name>
    <dbReference type="NCBI Taxonomy" id="1462996"/>
    <lineage>
        <taxon>Bacteria</taxon>
        <taxon>Bacillati</taxon>
        <taxon>Bacillota</taxon>
        <taxon>Bacilli</taxon>
        <taxon>Bacillales</taxon>
        <taxon>Paenibacillaceae</taxon>
        <taxon>Paenibacillus</taxon>
    </lineage>
</organism>
<dbReference type="Pfam" id="PF00893">
    <property type="entry name" value="Multi_Drug_Res"/>
    <property type="match status" value="1"/>
</dbReference>
<dbReference type="OrthoDB" id="21828at2"/>
<dbReference type="PANTHER" id="PTHR30561:SF0">
    <property type="entry name" value="GUANIDINIUM EXPORTER"/>
    <property type="match status" value="1"/>
</dbReference>
<sequence length="104" mass="10966">MAWVFLVLAGCCEVLGVIAMNRIVRRKTPSAYLLILASFAGSFSLLSSAMGSLPMGTAYAVWTGIGTVGSALVGMFLYGESRSWTRMLCIAVILASAIGLKLIT</sequence>
<dbReference type="KEGG" id="pyg:AWM70_17580"/>
<dbReference type="PANTHER" id="PTHR30561">
    <property type="entry name" value="SMR FAMILY PROTON-DEPENDENT DRUG EFFLUX TRANSPORTER SUGE"/>
    <property type="match status" value="1"/>
</dbReference>
<dbReference type="RefSeq" id="WP_068698563.1">
    <property type="nucleotide sequence ID" value="NZ_CP014167.1"/>
</dbReference>
<dbReference type="STRING" id="1462996.AWM70_17580"/>
<keyword evidence="3" id="KW-1003">Cell membrane</keyword>
<accession>A0A1B1N409</accession>
<feature type="transmembrane region" description="Helical" evidence="8">
    <location>
        <begin position="6"/>
        <end position="24"/>
    </location>
</feature>
<evidence type="ECO:0000256" key="7">
    <source>
        <dbReference type="RuleBase" id="RU003942"/>
    </source>
</evidence>
<evidence type="ECO:0000256" key="8">
    <source>
        <dbReference type="SAM" id="Phobius"/>
    </source>
</evidence>
<dbReference type="InterPro" id="IPR037185">
    <property type="entry name" value="EmrE-like"/>
</dbReference>
<keyword evidence="2" id="KW-0813">Transport</keyword>
<evidence type="ECO:0000256" key="6">
    <source>
        <dbReference type="ARBA" id="ARBA00023136"/>
    </source>
</evidence>
<proteinExistence type="inferred from homology"/>
<dbReference type="FunFam" id="1.10.3730.20:FF:000001">
    <property type="entry name" value="Quaternary ammonium compound resistance transporter SugE"/>
    <property type="match status" value="1"/>
</dbReference>
<dbReference type="InterPro" id="IPR045324">
    <property type="entry name" value="Small_multidrug_res"/>
</dbReference>
<feature type="transmembrane region" description="Helical" evidence="8">
    <location>
        <begin position="31"/>
        <end position="53"/>
    </location>
</feature>
<dbReference type="Proteomes" id="UP000092573">
    <property type="component" value="Chromosome"/>
</dbReference>
<evidence type="ECO:0000313" key="9">
    <source>
        <dbReference type="EMBL" id="ANS76170.1"/>
    </source>
</evidence>
<dbReference type="SUPFAM" id="SSF103481">
    <property type="entry name" value="Multidrug resistance efflux transporter EmrE"/>
    <property type="match status" value="1"/>
</dbReference>
<evidence type="ECO:0000256" key="1">
    <source>
        <dbReference type="ARBA" id="ARBA00004651"/>
    </source>
</evidence>
<gene>
    <name evidence="9" type="ORF">AWM70_17580</name>
</gene>
<feature type="transmembrane region" description="Helical" evidence="8">
    <location>
        <begin position="59"/>
        <end position="78"/>
    </location>
</feature>
<comment type="subcellular location">
    <subcellularLocation>
        <location evidence="1 7">Cell membrane</location>
        <topology evidence="1 7">Multi-pass membrane protein</topology>
    </subcellularLocation>
</comment>
<evidence type="ECO:0000256" key="5">
    <source>
        <dbReference type="ARBA" id="ARBA00022989"/>
    </source>
</evidence>
<dbReference type="InterPro" id="IPR000390">
    <property type="entry name" value="Small_drug/metabolite_transptr"/>
</dbReference>
<dbReference type="GO" id="GO:0005886">
    <property type="term" value="C:plasma membrane"/>
    <property type="evidence" value="ECO:0007669"/>
    <property type="project" value="UniProtKB-SubCell"/>
</dbReference>
<evidence type="ECO:0000256" key="3">
    <source>
        <dbReference type="ARBA" id="ARBA00022475"/>
    </source>
</evidence>
<evidence type="ECO:0000313" key="10">
    <source>
        <dbReference type="Proteomes" id="UP000092573"/>
    </source>
</evidence>
<evidence type="ECO:0000256" key="4">
    <source>
        <dbReference type="ARBA" id="ARBA00022692"/>
    </source>
</evidence>
<dbReference type="AlphaFoldDB" id="A0A1B1N409"/>
<reference evidence="9 10" key="1">
    <citation type="submission" date="2016-01" db="EMBL/GenBank/DDBJ databases">
        <title>Complete Genome Sequence of Paenibacillus yonginensis DCY84, a novel Plant Growth-Promoting Bacteria with Elicitation of Induced Systemic Resistance.</title>
        <authorList>
            <person name="Kim Y.J."/>
            <person name="Yang D.C."/>
            <person name="Sukweenadhi J."/>
        </authorList>
    </citation>
    <scope>NUCLEOTIDE SEQUENCE [LARGE SCALE GENOMIC DNA]</scope>
    <source>
        <strain evidence="9 10">DCY84</strain>
    </source>
</reference>